<dbReference type="GO" id="GO:0071949">
    <property type="term" value="F:FAD binding"/>
    <property type="evidence" value="ECO:0007669"/>
    <property type="project" value="InterPro"/>
</dbReference>
<sequence>MNGITKPSSNKKPVSAIKLLSKLKAFSGEQLSFQLGFDFFANGIPTQSTNEVALLNMETVGVHDSDIKLLKDLFTQGNRYISFKRLTEGVEVSDEFFFLDRSDLLNPMPMFKCEGTINCSANTVVKAISNINGRRTLENTLYGSEPIDFINPGSIHTYAMSITKETHPLIWPLESVKFVVSNALLFDASTNTYYFVRKSLNSESKSLKQAESQTLAGMVYEGWLIREDPNTKMTTYMTVHCANVTKRGWGAVSNFWNRLYSNRAKMLDENLNLVVKDLNVFEDEQCIYKTLDVNTERLRERISAGFFSTPNSTDVAPIKPNCIKRIVYTSRFNGDVTEKDIREIERLSNENNAKKRITGTLICSGKVLYQVLEGNTTDIDDLYEKILKDKRHNNIQCVSEEFNLCEEDRQYPNWNMKAVDLDTYYSDFSTILQQFVKGDQIFDPDTATIF</sequence>
<organism evidence="2 3">
    <name type="scientific">Acrasis kona</name>
    <dbReference type="NCBI Taxonomy" id="1008807"/>
    <lineage>
        <taxon>Eukaryota</taxon>
        <taxon>Discoba</taxon>
        <taxon>Heterolobosea</taxon>
        <taxon>Tetramitia</taxon>
        <taxon>Eutetramitia</taxon>
        <taxon>Acrasidae</taxon>
        <taxon>Acrasis</taxon>
    </lineage>
</organism>
<dbReference type="SMART" id="SM01034">
    <property type="entry name" value="BLUF"/>
    <property type="match status" value="1"/>
</dbReference>
<accession>A0AAW2ZL82</accession>
<dbReference type="Proteomes" id="UP001431209">
    <property type="component" value="Unassembled WGS sequence"/>
</dbReference>
<keyword evidence="3" id="KW-1185">Reference proteome</keyword>
<dbReference type="Gene3D" id="3.30.70.100">
    <property type="match status" value="1"/>
</dbReference>
<dbReference type="GO" id="GO:0009882">
    <property type="term" value="F:blue light photoreceptor activity"/>
    <property type="evidence" value="ECO:0007669"/>
    <property type="project" value="InterPro"/>
</dbReference>
<protein>
    <submittedName>
        <fullName evidence="2">Photoactivated adenylate cyclase subunit beta</fullName>
    </submittedName>
</protein>
<evidence type="ECO:0000313" key="2">
    <source>
        <dbReference type="EMBL" id="KAL0489555.1"/>
    </source>
</evidence>
<gene>
    <name evidence="2" type="ORF">AKO1_010429</name>
</gene>
<dbReference type="Gene3D" id="3.30.530.20">
    <property type="match status" value="1"/>
</dbReference>
<dbReference type="EMBL" id="JAOPGA020001569">
    <property type="protein sequence ID" value="KAL0489555.1"/>
    <property type="molecule type" value="Genomic_DNA"/>
</dbReference>
<evidence type="ECO:0000313" key="3">
    <source>
        <dbReference type="Proteomes" id="UP001431209"/>
    </source>
</evidence>
<comment type="caution">
    <text evidence="2">The sequence shown here is derived from an EMBL/GenBank/DDBJ whole genome shotgun (WGS) entry which is preliminary data.</text>
</comment>
<proteinExistence type="predicted"/>
<dbReference type="InterPro" id="IPR036046">
    <property type="entry name" value="Acylphosphatase-like_dom_sf"/>
</dbReference>
<dbReference type="PROSITE" id="PS50925">
    <property type="entry name" value="BLUF"/>
    <property type="match status" value="1"/>
</dbReference>
<feature type="domain" description="BLUF" evidence="1">
    <location>
        <begin position="323"/>
        <end position="417"/>
    </location>
</feature>
<name>A0AAW2ZL82_9EUKA</name>
<dbReference type="SUPFAM" id="SSF54975">
    <property type="entry name" value="Acylphosphatase/BLUF domain-like"/>
    <property type="match status" value="1"/>
</dbReference>
<dbReference type="SUPFAM" id="SSF55961">
    <property type="entry name" value="Bet v1-like"/>
    <property type="match status" value="1"/>
</dbReference>
<dbReference type="InterPro" id="IPR023393">
    <property type="entry name" value="START-like_dom_sf"/>
</dbReference>
<evidence type="ECO:0000259" key="1">
    <source>
        <dbReference type="PROSITE" id="PS50925"/>
    </source>
</evidence>
<reference evidence="2 3" key="1">
    <citation type="submission" date="2024-03" db="EMBL/GenBank/DDBJ databases">
        <title>The Acrasis kona genome and developmental transcriptomes reveal deep origins of eukaryotic multicellular pathways.</title>
        <authorList>
            <person name="Sheikh S."/>
            <person name="Fu C.-J."/>
            <person name="Brown M.W."/>
            <person name="Baldauf S.L."/>
        </authorList>
    </citation>
    <scope>NUCLEOTIDE SEQUENCE [LARGE SCALE GENOMIC DNA]</scope>
    <source>
        <strain evidence="2 3">ATCC MYA-3509</strain>
    </source>
</reference>
<dbReference type="Pfam" id="PF04940">
    <property type="entry name" value="BLUF"/>
    <property type="match status" value="1"/>
</dbReference>
<dbReference type="AlphaFoldDB" id="A0AAW2ZL82"/>
<dbReference type="InterPro" id="IPR007024">
    <property type="entry name" value="BLUF_domain"/>
</dbReference>